<evidence type="ECO:0000256" key="2">
    <source>
        <dbReference type="ARBA" id="ARBA00022730"/>
    </source>
</evidence>
<dbReference type="CDD" id="cd00336">
    <property type="entry name" value="Ribosomal_L22"/>
    <property type="match status" value="1"/>
</dbReference>
<dbReference type="SUPFAM" id="SSF54843">
    <property type="entry name" value="Ribosomal protein L22"/>
    <property type="match status" value="1"/>
</dbReference>
<dbReference type="PANTHER" id="PTHR13501:SF8">
    <property type="entry name" value="LARGE RIBOSOMAL SUBUNIT PROTEIN UL22M"/>
    <property type="match status" value="1"/>
</dbReference>
<evidence type="ECO:0000256" key="3">
    <source>
        <dbReference type="ARBA" id="ARBA00022884"/>
    </source>
</evidence>
<dbReference type="GO" id="GO:0006412">
    <property type="term" value="P:translation"/>
    <property type="evidence" value="ECO:0007669"/>
    <property type="project" value="InterPro"/>
</dbReference>
<evidence type="ECO:0000256" key="8">
    <source>
        <dbReference type="SAM" id="MobiDB-lite"/>
    </source>
</evidence>
<gene>
    <name evidence="9" type="ORF">HKI87_01g09040</name>
</gene>
<protein>
    <recommendedName>
        <fullName evidence="6">Large ribosomal subunit protein uL22c</fullName>
    </recommendedName>
</protein>
<accession>A0AAX4NZN1</accession>
<dbReference type="InterPro" id="IPR047867">
    <property type="entry name" value="Ribosomal_uL22_bac/org-type"/>
</dbReference>
<keyword evidence="10" id="KW-1185">Reference proteome</keyword>
<reference evidence="9 10" key="1">
    <citation type="submission" date="2024-03" db="EMBL/GenBank/DDBJ databases">
        <title>Complete genome sequence of the green alga Chloropicon roscoffensis RCC1871.</title>
        <authorList>
            <person name="Lemieux C."/>
            <person name="Pombert J.-F."/>
            <person name="Otis C."/>
            <person name="Turmel M."/>
        </authorList>
    </citation>
    <scope>NUCLEOTIDE SEQUENCE [LARGE SCALE GENOMIC DNA]</scope>
    <source>
        <strain evidence="9 10">RCC1871</strain>
    </source>
</reference>
<keyword evidence="4 7" id="KW-0689">Ribosomal protein</keyword>
<evidence type="ECO:0000256" key="5">
    <source>
        <dbReference type="ARBA" id="ARBA00023274"/>
    </source>
</evidence>
<dbReference type="EMBL" id="CP151501">
    <property type="protein sequence ID" value="WZN59378.1"/>
    <property type="molecule type" value="Genomic_DNA"/>
</dbReference>
<dbReference type="Gene3D" id="3.90.470.10">
    <property type="entry name" value="Ribosomal protein L22/L17"/>
    <property type="match status" value="1"/>
</dbReference>
<dbReference type="InterPro" id="IPR036394">
    <property type="entry name" value="Ribosomal_uL22_sf"/>
</dbReference>
<feature type="region of interest" description="Disordered" evidence="8">
    <location>
        <begin position="112"/>
        <end position="146"/>
    </location>
</feature>
<sequence>MWWSKGGGLATGSGASSALRALRALLRTESCLTPLPRHRGSLGLAHQYGSGATPLLKPEPLSRWRTVSSLAQARHYRVAEVGSWGFLNKVSGGGRREDDFRAFFPLSQARSYADEGGSGSLFDKLSGGGGEKPRPDSGEGSSDPRVYKLNDGDHVQITKPQDHAKCVHRQAPIGPRKLKKVCNMLRGMSVEEALLQCRLSVKKAAKLCEKVILSARANASHNHELAGKDLYVHEIFATKGRYRKRVDYVAKGRAVIKKKYFSHLTVVLREGKPLKEKIRLQPSALQRRERRIAKEQRRLVRAEG</sequence>
<proteinExistence type="inferred from homology"/>
<evidence type="ECO:0000256" key="4">
    <source>
        <dbReference type="ARBA" id="ARBA00022980"/>
    </source>
</evidence>
<dbReference type="Pfam" id="PF00237">
    <property type="entry name" value="Ribosomal_L22"/>
    <property type="match status" value="1"/>
</dbReference>
<evidence type="ECO:0000313" key="9">
    <source>
        <dbReference type="EMBL" id="WZN59378.1"/>
    </source>
</evidence>
<dbReference type="GO" id="GO:0005762">
    <property type="term" value="C:mitochondrial large ribosomal subunit"/>
    <property type="evidence" value="ECO:0007669"/>
    <property type="project" value="TreeGrafter"/>
</dbReference>
<evidence type="ECO:0000313" key="10">
    <source>
        <dbReference type="Proteomes" id="UP001472866"/>
    </source>
</evidence>
<organism evidence="9 10">
    <name type="scientific">Chloropicon roscoffensis</name>
    <dbReference type="NCBI Taxonomy" id="1461544"/>
    <lineage>
        <taxon>Eukaryota</taxon>
        <taxon>Viridiplantae</taxon>
        <taxon>Chlorophyta</taxon>
        <taxon>Chloropicophyceae</taxon>
        <taxon>Chloropicales</taxon>
        <taxon>Chloropicaceae</taxon>
        <taxon>Chloropicon</taxon>
    </lineage>
</organism>
<dbReference type="GO" id="GO:0019843">
    <property type="term" value="F:rRNA binding"/>
    <property type="evidence" value="ECO:0007669"/>
    <property type="project" value="UniProtKB-KW"/>
</dbReference>
<dbReference type="GO" id="GO:0003735">
    <property type="term" value="F:structural constituent of ribosome"/>
    <property type="evidence" value="ECO:0007669"/>
    <property type="project" value="InterPro"/>
</dbReference>
<dbReference type="Proteomes" id="UP001472866">
    <property type="component" value="Chromosome 01"/>
</dbReference>
<dbReference type="InterPro" id="IPR005727">
    <property type="entry name" value="Ribosomal_uL22_bac/chlpt-type"/>
</dbReference>
<dbReference type="NCBIfam" id="TIGR01044">
    <property type="entry name" value="rplV_bact"/>
    <property type="match status" value="1"/>
</dbReference>
<dbReference type="AlphaFoldDB" id="A0AAX4NZN1"/>
<keyword evidence="3" id="KW-0694">RNA-binding</keyword>
<dbReference type="InterPro" id="IPR001063">
    <property type="entry name" value="Ribosomal_uL22"/>
</dbReference>
<evidence type="ECO:0000256" key="7">
    <source>
        <dbReference type="RuleBase" id="RU004005"/>
    </source>
</evidence>
<dbReference type="PANTHER" id="PTHR13501">
    <property type="entry name" value="CHLOROPLAST 50S RIBOSOMAL PROTEIN L22-RELATED"/>
    <property type="match status" value="1"/>
</dbReference>
<keyword evidence="5 7" id="KW-0687">Ribonucleoprotein</keyword>
<keyword evidence="2" id="KW-0699">rRNA-binding</keyword>
<evidence type="ECO:0000256" key="6">
    <source>
        <dbReference type="ARBA" id="ARBA00035285"/>
    </source>
</evidence>
<evidence type="ECO:0000256" key="1">
    <source>
        <dbReference type="ARBA" id="ARBA00009451"/>
    </source>
</evidence>
<comment type="similarity">
    <text evidence="1 7">Belongs to the universal ribosomal protein uL22 family.</text>
</comment>
<name>A0AAX4NZN1_9CHLO</name>